<protein>
    <submittedName>
        <fullName evidence="9">Aminotransferase class V</fullName>
    </submittedName>
</protein>
<dbReference type="FunFam" id="3.90.1150.10:FF:000031">
    <property type="entry name" value="Serine--glyoxylate aminotransferase"/>
    <property type="match status" value="1"/>
</dbReference>
<dbReference type="InterPro" id="IPR015422">
    <property type="entry name" value="PyrdxlP-dep_Trfase_small"/>
</dbReference>
<evidence type="ECO:0000313" key="9">
    <source>
        <dbReference type="EMBL" id="ADL11578.1"/>
    </source>
</evidence>
<evidence type="ECO:0000313" key="10">
    <source>
        <dbReference type="Proteomes" id="UP000001661"/>
    </source>
</evidence>
<evidence type="ECO:0000256" key="6">
    <source>
        <dbReference type="PIRSR" id="PIRSR000524-1"/>
    </source>
</evidence>
<keyword evidence="4 9" id="KW-0808">Transferase</keyword>
<dbReference type="HOGENOM" id="CLU_027686_1_1_9"/>
<dbReference type="GO" id="GO:0004760">
    <property type="term" value="F:L-serine-pyruvate transaminase activity"/>
    <property type="evidence" value="ECO:0007669"/>
    <property type="project" value="TreeGrafter"/>
</dbReference>
<dbReference type="InterPro" id="IPR000192">
    <property type="entry name" value="Aminotrans_V_dom"/>
</dbReference>
<dbReference type="PIRSF" id="PIRSF000524">
    <property type="entry name" value="SPT"/>
    <property type="match status" value="1"/>
</dbReference>
<keyword evidence="5 7" id="KW-0663">Pyridoxal phosphate</keyword>
<proteinExistence type="inferred from homology"/>
<dbReference type="Proteomes" id="UP000001661">
    <property type="component" value="Chromosome"/>
</dbReference>
<evidence type="ECO:0000256" key="7">
    <source>
        <dbReference type="PIRSR" id="PIRSR000524-50"/>
    </source>
</evidence>
<gene>
    <name evidence="9" type="ordered locus">Acear_0026</name>
</gene>
<evidence type="ECO:0000256" key="2">
    <source>
        <dbReference type="ARBA" id="ARBA00009236"/>
    </source>
</evidence>
<feature type="domain" description="Aminotransferase class V" evidence="8">
    <location>
        <begin position="31"/>
        <end position="328"/>
    </location>
</feature>
<dbReference type="STRING" id="574087.Acear_0026"/>
<dbReference type="EMBL" id="CP002105">
    <property type="protein sequence ID" value="ADL11578.1"/>
    <property type="molecule type" value="Genomic_DNA"/>
</dbReference>
<dbReference type="InterPro" id="IPR024169">
    <property type="entry name" value="SP_NH2Trfase/AEP_transaminase"/>
</dbReference>
<feature type="modified residue" description="N6-(pyridoxal phosphate)lysine" evidence="7">
    <location>
        <position position="195"/>
    </location>
</feature>
<evidence type="ECO:0000256" key="5">
    <source>
        <dbReference type="ARBA" id="ARBA00022898"/>
    </source>
</evidence>
<name>D9QSC2_ACEAZ</name>
<sequence>MSMKEKRTLMLPGPTPIPERARQAGAEKIIGHRELECEELVEEVVEGLKYVFQTEEDVLILTCSGTGGLEASIANTLSAGDKVLALCTGAFGERYATIAERYGVDVERMNFTWGEAVDVDRVKKRLEEDEAGEIKAILMTHNETSTGVVNNPEPIGELAEEHDVLLLVDAVSSLGGVELKVDEWGVDVAVTSSQKALMTPPGLCLVSVSKKALEAGKEADSPKFYWSFKRAKDRYDRDTQTPSTPAISTLYVLRKVLREIKDEGLKNVFRRHEIVTKAIRKSMRALGLGLLVDDEIASTTVTAVRVPEGIEFNTLCQKLKEKYNVYITGSKGELKGKVFRIGHLGNVSRVDILSTISALEMVLKEEGFDLELGTGLRAAQQVFYEEESR</sequence>
<dbReference type="InterPro" id="IPR015421">
    <property type="entry name" value="PyrdxlP-dep_Trfase_major"/>
</dbReference>
<dbReference type="PANTHER" id="PTHR21152">
    <property type="entry name" value="AMINOTRANSFERASE CLASS V"/>
    <property type="match status" value="1"/>
</dbReference>
<comment type="cofactor">
    <cofactor evidence="1 7">
        <name>pyridoxal 5'-phosphate</name>
        <dbReference type="ChEBI" id="CHEBI:597326"/>
    </cofactor>
</comment>
<dbReference type="Gene3D" id="3.90.1150.10">
    <property type="entry name" value="Aspartate Aminotransferase, domain 1"/>
    <property type="match status" value="1"/>
</dbReference>
<keyword evidence="3 9" id="KW-0032">Aminotransferase</keyword>
<evidence type="ECO:0000259" key="8">
    <source>
        <dbReference type="Pfam" id="PF00266"/>
    </source>
</evidence>
<dbReference type="GO" id="GO:0019265">
    <property type="term" value="P:glycine biosynthetic process, by transamination of glyoxylate"/>
    <property type="evidence" value="ECO:0007669"/>
    <property type="project" value="TreeGrafter"/>
</dbReference>
<dbReference type="eggNOG" id="COG0075">
    <property type="taxonomic scope" value="Bacteria"/>
</dbReference>
<keyword evidence="10" id="KW-1185">Reference proteome</keyword>
<dbReference type="AlphaFoldDB" id="D9QSC2"/>
<evidence type="ECO:0000256" key="3">
    <source>
        <dbReference type="ARBA" id="ARBA00022576"/>
    </source>
</evidence>
<accession>D9QSC2</accession>
<reference evidence="9 10" key="1">
    <citation type="journal article" date="2010" name="Stand. Genomic Sci.">
        <title>Complete genome sequence of Acetohalobium arabaticum type strain (Z-7288).</title>
        <authorList>
            <person name="Sikorski J."/>
            <person name="Lapidus A."/>
            <person name="Chertkov O."/>
            <person name="Lucas S."/>
            <person name="Copeland A."/>
            <person name="Glavina Del Rio T."/>
            <person name="Nolan M."/>
            <person name="Tice H."/>
            <person name="Cheng J.F."/>
            <person name="Han C."/>
            <person name="Brambilla E."/>
            <person name="Pitluck S."/>
            <person name="Liolios K."/>
            <person name="Ivanova N."/>
            <person name="Mavromatis K."/>
            <person name="Mikhailova N."/>
            <person name="Pati A."/>
            <person name="Bruce D."/>
            <person name="Detter C."/>
            <person name="Tapia R."/>
            <person name="Goodwin L."/>
            <person name="Chen A."/>
            <person name="Palaniappan K."/>
            <person name="Land M."/>
            <person name="Hauser L."/>
            <person name="Chang Y.J."/>
            <person name="Jeffries C.D."/>
            <person name="Rohde M."/>
            <person name="Goker M."/>
            <person name="Spring S."/>
            <person name="Woyke T."/>
            <person name="Bristow J."/>
            <person name="Eisen J.A."/>
            <person name="Markowitz V."/>
            <person name="Hugenholtz P."/>
            <person name="Kyrpides N.C."/>
            <person name="Klenk H.P."/>
        </authorList>
    </citation>
    <scope>NUCLEOTIDE SEQUENCE [LARGE SCALE GENOMIC DNA]</scope>
    <source>
        <strain evidence="10">ATCC 49924 / DSM 5501 / Z-7288</strain>
    </source>
</reference>
<dbReference type="GO" id="GO:0008453">
    <property type="term" value="F:alanine-glyoxylate transaminase activity"/>
    <property type="evidence" value="ECO:0007669"/>
    <property type="project" value="TreeGrafter"/>
</dbReference>
<dbReference type="InterPro" id="IPR015424">
    <property type="entry name" value="PyrdxlP-dep_Trfase"/>
</dbReference>
<comment type="similarity">
    <text evidence="2">Belongs to the class-V pyridoxal-phosphate-dependent aminotransferase family.</text>
</comment>
<organism evidence="9 10">
    <name type="scientific">Acetohalobium arabaticum (strain ATCC 49924 / DSM 5501 / Z-7288)</name>
    <dbReference type="NCBI Taxonomy" id="574087"/>
    <lineage>
        <taxon>Bacteria</taxon>
        <taxon>Bacillati</taxon>
        <taxon>Bacillota</taxon>
        <taxon>Clostridia</taxon>
        <taxon>Halanaerobiales</taxon>
        <taxon>Halobacteroidaceae</taxon>
        <taxon>Acetohalobium</taxon>
    </lineage>
</organism>
<dbReference type="Pfam" id="PF00266">
    <property type="entry name" value="Aminotran_5"/>
    <property type="match status" value="1"/>
</dbReference>
<dbReference type="KEGG" id="aar:Acear_0026"/>
<evidence type="ECO:0000256" key="4">
    <source>
        <dbReference type="ARBA" id="ARBA00022679"/>
    </source>
</evidence>
<dbReference type="FunFam" id="3.40.640.10:FF:000027">
    <property type="entry name" value="Serine--pyruvate aminotransferase, mitochondrial"/>
    <property type="match status" value="1"/>
</dbReference>
<evidence type="ECO:0000256" key="1">
    <source>
        <dbReference type="ARBA" id="ARBA00001933"/>
    </source>
</evidence>
<dbReference type="SUPFAM" id="SSF53383">
    <property type="entry name" value="PLP-dependent transferases"/>
    <property type="match status" value="1"/>
</dbReference>
<feature type="binding site" evidence="6">
    <location>
        <position position="340"/>
    </location>
    <ligand>
        <name>substrate</name>
    </ligand>
</feature>
<dbReference type="PANTHER" id="PTHR21152:SF40">
    <property type="entry name" value="ALANINE--GLYOXYLATE AMINOTRANSFERASE"/>
    <property type="match status" value="1"/>
</dbReference>
<dbReference type="RefSeq" id="WP_013277025.1">
    <property type="nucleotide sequence ID" value="NC_014378.1"/>
</dbReference>
<dbReference type="Gene3D" id="3.40.640.10">
    <property type="entry name" value="Type I PLP-dependent aspartate aminotransferase-like (Major domain)"/>
    <property type="match status" value="1"/>
</dbReference>